<keyword evidence="3" id="KW-1185">Reference proteome</keyword>
<comment type="caution">
    <text evidence="2">The sequence shown here is derived from an EMBL/GenBank/DDBJ whole genome shotgun (WGS) entry which is preliminary data.</text>
</comment>
<evidence type="ECO:0000313" key="3">
    <source>
        <dbReference type="Proteomes" id="UP001362999"/>
    </source>
</evidence>
<dbReference type="Proteomes" id="UP001362999">
    <property type="component" value="Unassembled WGS sequence"/>
</dbReference>
<reference evidence="2 3" key="1">
    <citation type="journal article" date="2024" name="J Genomics">
        <title>Draft genome sequencing and assembly of Favolaschia claudopus CIRM-BRFM 2984 isolated from oak limbs.</title>
        <authorList>
            <person name="Navarro D."/>
            <person name="Drula E."/>
            <person name="Chaduli D."/>
            <person name="Cazenave R."/>
            <person name="Ahrendt S."/>
            <person name="Wang J."/>
            <person name="Lipzen A."/>
            <person name="Daum C."/>
            <person name="Barry K."/>
            <person name="Grigoriev I.V."/>
            <person name="Favel A."/>
            <person name="Rosso M.N."/>
            <person name="Martin F."/>
        </authorList>
    </citation>
    <scope>NUCLEOTIDE SEQUENCE [LARGE SCALE GENOMIC DNA]</scope>
    <source>
        <strain evidence="2 3">CIRM-BRFM 2984</strain>
    </source>
</reference>
<name>A0AAV9ZM55_9AGAR</name>
<dbReference type="EMBL" id="JAWWNJ010000131">
    <property type="protein sequence ID" value="KAK6987520.1"/>
    <property type="molecule type" value="Genomic_DNA"/>
</dbReference>
<organism evidence="2 3">
    <name type="scientific">Favolaschia claudopus</name>
    <dbReference type="NCBI Taxonomy" id="2862362"/>
    <lineage>
        <taxon>Eukaryota</taxon>
        <taxon>Fungi</taxon>
        <taxon>Dikarya</taxon>
        <taxon>Basidiomycota</taxon>
        <taxon>Agaricomycotina</taxon>
        <taxon>Agaricomycetes</taxon>
        <taxon>Agaricomycetidae</taxon>
        <taxon>Agaricales</taxon>
        <taxon>Marasmiineae</taxon>
        <taxon>Mycenaceae</taxon>
        <taxon>Favolaschia</taxon>
    </lineage>
</organism>
<accession>A0AAV9ZM55</accession>
<feature type="region of interest" description="Disordered" evidence="1">
    <location>
        <begin position="33"/>
        <end position="116"/>
    </location>
</feature>
<gene>
    <name evidence="2" type="ORF">R3P38DRAFT_3101590</name>
</gene>
<evidence type="ECO:0000313" key="2">
    <source>
        <dbReference type="EMBL" id="KAK6987520.1"/>
    </source>
</evidence>
<evidence type="ECO:0000256" key="1">
    <source>
        <dbReference type="SAM" id="MobiDB-lite"/>
    </source>
</evidence>
<dbReference type="AlphaFoldDB" id="A0AAV9ZM55"/>
<protein>
    <submittedName>
        <fullName evidence="2">Uncharacterized protein</fullName>
    </submittedName>
</protein>
<feature type="compositionally biased region" description="Low complexity" evidence="1">
    <location>
        <begin position="85"/>
        <end position="102"/>
    </location>
</feature>
<proteinExistence type="predicted"/>
<sequence>MPSQDPADECSRCLATMPATSRTYVHCPDCRAEDTAERHRKQARRDDRIERKAIESVMPGHHTAGLSRTNTVRFQESIAPIQVPRQTTTLRSSSRRTSAPSTGAPPSYRASNGRDNENGQFLRTLLEEVSLASRWFSILHARGVTEGSIRTLQRLTEARRAGILKQIVPEMSMVDRVLFADAILHIDSTEEF</sequence>
<feature type="compositionally biased region" description="Basic and acidic residues" evidence="1">
    <location>
        <begin position="44"/>
        <end position="54"/>
    </location>
</feature>